<dbReference type="Pfam" id="PF01040">
    <property type="entry name" value="UbiA"/>
    <property type="match status" value="1"/>
</dbReference>
<dbReference type="RefSeq" id="WP_173013200.1">
    <property type="nucleotide sequence ID" value="NZ_AP019860.1"/>
</dbReference>
<accession>A0A5S9IKY8</accession>
<feature type="transmembrane region" description="Helical" evidence="6">
    <location>
        <begin position="234"/>
        <end position="253"/>
    </location>
</feature>
<feature type="transmembrane region" description="Helical" evidence="6">
    <location>
        <begin position="80"/>
        <end position="101"/>
    </location>
</feature>
<keyword evidence="2" id="KW-1003">Cell membrane</keyword>
<evidence type="ECO:0000256" key="6">
    <source>
        <dbReference type="SAM" id="Phobius"/>
    </source>
</evidence>
<keyword evidence="7" id="KW-0808">Transferase</keyword>
<keyword evidence="3 6" id="KW-0812">Transmembrane</keyword>
<dbReference type="AlphaFoldDB" id="A0A5S9IKY8"/>
<feature type="transmembrane region" description="Helical" evidence="6">
    <location>
        <begin position="37"/>
        <end position="59"/>
    </location>
</feature>
<evidence type="ECO:0000256" key="1">
    <source>
        <dbReference type="ARBA" id="ARBA00004141"/>
    </source>
</evidence>
<organism evidence="7 8">
    <name type="scientific">Uabimicrobium amorphum</name>
    <dbReference type="NCBI Taxonomy" id="2596890"/>
    <lineage>
        <taxon>Bacteria</taxon>
        <taxon>Pseudomonadati</taxon>
        <taxon>Planctomycetota</taxon>
        <taxon>Candidatus Uabimicrobiia</taxon>
        <taxon>Candidatus Uabimicrobiales</taxon>
        <taxon>Candidatus Uabimicrobiaceae</taxon>
        <taxon>Candidatus Uabimicrobium</taxon>
    </lineage>
</organism>
<dbReference type="Proteomes" id="UP000326354">
    <property type="component" value="Chromosome"/>
</dbReference>
<feature type="transmembrane region" description="Helical" evidence="6">
    <location>
        <begin position="12"/>
        <end position="31"/>
    </location>
</feature>
<evidence type="ECO:0000256" key="4">
    <source>
        <dbReference type="ARBA" id="ARBA00022989"/>
    </source>
</evidence>
<dbReference type="InterPro" id="IPR000537">
    <property type="entry name" value="UbiA_prenyltransferase"/>
</dbReference>
<feature type="transmembrane region" description="Helical" evidence="6">
    <location>
        <begin position="135"/>
        <end position="154"/>
    </location>
</feature>
<comment type="subcellular location">
    <subcellularLocation>
        <location evidence="1">Membrane</location>
        <topology evidence="1">Multi-pass membrane protein</topology>
    </subcellularLocation>
</comment>
<feature type="transmembrane region" description="Helical" evidence="6">
    <location>
        <begin position="209"/>
        <end position="227"/>
    </location>
</feature>
<keyword evidence="5 6" id="KW-0472">Membrane</keyword>
<evidence type="ECO:0000313" key="8">
    <source>
        <dbReference type="Proteomes" id="UP000326354"/>
    </source>
</evidence>
<dbReference type="Gene3D" id="1.10.357.140">
    <property type="entry name" value="UbiA prenyltransferase"/>
    <property type="match status" value="1"/>
</dbReference>
<keyword evidence="8" id="KW-1185">Reference proteome</keyword>
<reference evidence="7 8" key="1">
    <citation type="submission" date="2019-08" db="EMBL/GenBank/DDBJ databases">
        <title>Complete genome sequence of Candidatus Uab amorphum.</title>
        <authorList>
            <person name="Shiratori T."/>
            <person name="Suzuki S."/>
            <person name="Kakizawa Y."/>
            <person name="Ishida K."/>
        </authorList>
    </citation>
    <scope>NUCLEOTIDE SEQUENCE [LARGE SCALE GENOMIC DNA]</scope>
    <source>
        <strain evidence="7 8">SRT547</strain>
    </source>
</reference>
<dbReference type="KEGG" id="uam:UABAM_01623"/>
<evidence type="ECO:0000256" key="3">
    <source>
        <dbReference type="ARBA" id="ARBA00022692"/>
    </source>
</evidence>
<sequence>MSQFIAYLKMSRVSNLPTVWGNCLLAMTAIGNFTWSHFAMVSAICSLFYVAGMILNDVCDSEIDRKERPQRPIPSGIVKRHTALLVATLILLSAIFIYEFIYAYPSLWQTLAPLALAAVIVLYDVWHKGNNFSPFIMAACRFMVYIVAALSIASYPTQNIIVMAAVAASYIVGLTYMAMQENLYKVKNYWPALFLALPFLYAAIHQAQIIYIVIAFLWVLYNIFLLYNKRIKNAIGGLIAGICFVDAMLLSTVSSTESLPYFFVLFVCTFFAQKFIPGT</sequence>
<dbReference type="GO" id="GO:0016765">
    <property type="term" value="F:transferase activity, transferring alkyl or aryl (other than methyl) groups"/>
    <property type="evidence" value="ECO:0007669"/>
    <property type="project" value="InterPro"/>
</dbReference>
<dbReference type="PANTHER" id="PTHR42723">
    <property type="entry name" value="CHLOROPHYLL SYNTHASE"/>
    <property type="match status" value="1"/>
</dbReference>
<dbReference type="CDD" id="cd13964">
    <property type="entry name" value="PT_UbiA_1"/>
    <property type="match status" value="1"/>
</dbReference>
<keyword evidence="4 6" id="KW-1133">Transmembrane helix</keyword>
<evidence type="ECO:0000313" key="7">
    <source>
        <dbReference type="EMBL" id="BBM83272.1"/>
    </source>
</evidence>
<dbReference type="InterPro" id="IPR044878">
    <property type="entry name" value="UbiA_sf"/>
</dbReference>
<protein>
    <submittedName>
        <fullName evidence="7">Prenyltransferase UbiA</fullName>
    </submittedName>
</protein>
<dbReference type="PANTHER" id="PTHR42723:SF1">
    <property type="entry name" value="CHLOROPHYLL SYNTHASE, CHLOROPLASTIC"/>
    <property type="match status" value="1"/>
</dbReference>
<name>A0A5S9IKY8_UABAM</name>
<gene>
    <name evidence="7" type="ORF">UABAM_01623</name>
</gene>
<dbReference type="GO" id="GO:0016020">
    <property type="term" value="C:membrane"/>
    <property type="evidence" value="ECO:0007669"/>
    <property type="project" value="UniProtKB-SubCell"/>
</dbReference>
<feature type="transmembrane region" description="Helical" evidence="6">
    <location>
        <begin position="160"/>
        <end position="179"/>
    </location>
</feature>
<evidence type="ECO:0000256" key="2">
    <source>
        <dbReference type="ARBA" id="ARBA00022475"/>
    </source>
</evidence>
<dbReference type="EMBL" id="AP019860">
    <property type="protein sequence ID" value="BBM83272.1"/>
    <property type="molecule type" value="Genomic_DNA"/>
</dbReference>
<proteinExistence type="predicted"/>
<evidence type="ECO:0000256" key="5">
    <source>
        <dbReference type="ARBA" id="ARBA00023136"/>
    </source>
</evidence>
<dbReference type="InterPro" id="IPR050475">
    <property type="entry name" value="Prenyltransferase_related"/>
</dbReference>